<evidence type="ECO:0000313" key="2">
    <source>
        <dbReference type="EMBL" id="KAJ6833380.1"/>
    </source>
</evidence>
<evidence type="ECO:0000313" key="3">
    <source>
        <dbReference type="Proteomes" id="UP001140949"/>
    </source>
</evidence>
<proteinExistence type="predicted"/>
<protein>
    <submittedName>
        <fullName evidence="2">Sister chromatid cohesion protein PDS5-like protein A</fullName>
    </submittedName>
</protein>
<name>A0AAX6GX66_IRIPA</name>
<organism evidence="2 3">
    <name type="scientific">Iris pallida</name>
    <name type="common">Sweet iris</name>
    <dbReference type="NCBI Taxonomy" id="29817"/>
    <lineage>
        <taxon>Eukaryota</taxon>
        <taxon>Viridiplantae</taxon>
        <taxon>Streptophyta</taxon>
        <taxon>Embryophyta</taxon>
        <taxon>Tracheophyta</taxon>
        <taxon>Spermatophyta</taxon>
        <taxon>Magnoliopsida</taxon>
        <taxon>Liliopsida</taxon>
        <taxon>Asparagales</taxon>
        <taxon>Iridaceae</taxon>
        <taxon>Iridoideae</taxon>
        <taxon>Irideae</taxon>
        <taxon>Iris</taxon>
    </lineage>
</organism>
<feature type="region of interest" description="Disordered" evidence="1">
    <location>
        <begin position="1"/>
        <end position="65"/>
    </location>
</feature>
<comment type="caution">
    <text evidence="2">The sequence shown here is derived from an EMBL/GenBank/DDBJ whole genome shotgun (WGS) entry which is preliminary data.</text>
</comment>
<dbReference type="Proteomes" id="UP001140949">
    <property type="component" value="Unassembled WGS sequence"/>
</dbReference>
<accession>A0AAX6GX66</accession>
<keyword evidence="3" id="KW-1185">Reference proteome</keyword>
<dbReference type="AlphaFoldDB" id="A0AAX6GX66"/>
<feature type="compositionally biased region" description="Basic residues" evidence="1">
    <location>
        <begin position="1"/>
        <end position="12"/>
    </location>
</feature>
<reference evidence="2" key="1">
    <citation type="journal article" date="2023" name="GigaByte">
        <title>Genome assembly of the bearded iris, Iris pallida Lam.</title>
        <authorList>
            <person name="Bruccoleri R.E."/>
            <person name="Oakeley E.J."/>
            <person name="Faust A.M.E."/>
            <person name="Altorfer M."/>
            <person name="Dessus-Babus S."/>
            <person name="Burckhardt D."/>
            <person name="Oertli M."/>
            <person name="Naumann U."/>
            <person name="Petersen F."/>
            <person name="Wong J."/>
        </authorList>
    </citation>
    <scope>NUCLEOTIDE SEQUENCE</scope>
    <source>
        <strain evidence="2">GSM-AAB239-AS_SAM_17_03QT</strain>
    </source>
</reference>
<dbReference type="EMBL" id="JANAVB010015062">
    <property type="protein sequence ID" value="KAJ6833380.1"/>
    <property type="molecule type" value="Genomic_DNA"/>
</dbReference>
<feature type="compositionally biased region" description="Basic and acidic residues" evidence="1">
    <location>
        <begin position="49"/>
        <end position="65"/>
    </location>
</feature>
<sequence>MSKKRPKYHHRSLNAELSTEKTNKKKVHGFSKDDEDSPKKTRRRTVSKKNIDRNGRKASENGRLM</sequence>
<gene>
    <name evidence="2" type="ORF">M6B38_340420</name>
</gene>
<evidence type="ECO:0000256" key="1">
    <source>
        <dbReference type="SAM" id="MobiDB-lite"/>
    </source>
</evidence>
<reference evidence="2" key="2">
    <citation type="submission" date="2023-04" db="EMBL/GenBank/DDBJ databases">
        <authorList>
            <person name="Bruccoleri R.E."/>
            <person name="Oakeley E.J."/>
            <person name="Faust A.-M."/>
            <person name="Dessus-Babus S."/>
            <person name="Altorfer M."/>
            <person name="Burckhardt D."/>
            <person name="Oertli M."/>
            <person name="Naumann U."/>
            <person name="Petersen F."/>
            <person name="Wong J."/>
        </authorList>
    </citation>
    <scope>NUCLEOTIDE SEQUENCE</scope>
    <source>
        <strain evidence="2">GSM-AAB239-AS_SAM_17_03QT</strain>
        <tissue evidence="2">Leaf</tissue>
    </source>
</reference>